<name>A0A9X0WFV7_9GAMM</name>
<dbReference type="AlphaFoldDB" id="A0A9X0WFV7"/>
<dbReference type="GO" id="GO:0008168">
    <property type="term" value="F:methyltransferase activity"/>
    <property type="evidence" value="ECO:0007669"/>
    <property type="project" value="UniProtKB-KW"/>
</dbReference>
<dbReference type="GO" id="GO:0032259">
    <property type="term" value="P:methylation"/>
    <property type="evidence" value="ECO:0007669"/>
    <property type="project" value="UniProtKB-KW"/>
</dbReference>
<proteinExistence type="predicted"/>
<dbReference type="Pfam" id="PF13489">
    <property type="entry name" value="Methyltransf_23"/>
    <property type="match status" value="1"/>
</dbReference>
<evidence type="ECO:0000313" key="2">
    <source>
        <dbReference type="Proteomes" id="UP001138802"/>
    </source>
</evidence>
<dbReference type="RefSeq" id="WP_200386619.1">
    <property type="nucleotide sequence ID" value="NZ_NRSD01000002.1"/>
</dbReference>
<organism evidence="1 2">
    <name type="scientific">Thiocapsa imhoffii</name>
    <dbReference type="NCBI Taxonomy" id="382777"/>
    <lineage>
        <taxon>Bacteria</taxon>
        <taxon>Pseudomonadati</taxon>
        <taxon>Pseudomonadota</taxon>
        <taxon>Gammaproteobacteria</taxon>
        <taxon>Chromatiales</taxon>
        <taxon>Chromatiaceae</taxon>
        <taxon>Thiocapsa</taxon>
    </lineage>
</organism>
<gene>
    <name evidence="1" type="ORF">CKO25_04010</name>
</gene>
<dbReference type="PANTHER" id="PTHR43591">
    <property type="entry name" value="METHYLTRANSFERASE"/>
    <property type="match status" value="1"/>
</dbReference>
<dbReference type="SUPFAM" id="SSF53335">
    <property type="entry name" value="S-adenosyl-L-methionine-dependent methyltransferases"/>
    <property type="match status" value="1"/>
</dbReference>
<accession>A0A9X0WFV7</accession>
<protein>
    <submittedName>
        <fullName evidence="1">Methyltransferase type 11</fullName>
    </submittedName>
</protein>
<evidence type="ECO:0000313" key="1">
    <source>
        <dbReference type="EMBL" id="MBK1643838.1"/>
    </source>
</evidence>
<keyword evidence="2" id="KW-1185">Reference proteome</keyword>
<dbReference type="EMBL" id="NRSD01000002">
    <property type="protein sequence ID" value="MBK1643838.1"/>
    <property type="molecule type" value="Genomic_DNA"/>
</dbReference>
<sequence>MTTPEASKLLDVAQIQAAYSAFAQHYDAQRASFDMQDVLEGLLRRVPARGRLLDLGCGAGEPVARTFIERHWEVTGVDFCEAMLALAQREVPAMHRVCCDLREARFPSASFDAITAVYSLFHIPSAEHPALFARMREWLRPDGVALFTYATRDYTGADRFDGYLDFMGQSLFYSHVSVPELMRELASAGLTVEEAVDRDIGGETFLWVSVRRTD</sequence>
<dbReference type="Proteomes" id="UP001138802">
    <property type="component" value="Unassembled WGS sequence"/>
</dbReference>
<keyword evidence="1" id="KW-0808">Transferase</keyword>
<dbReference type="Gene3D" id="3.40.50.150">
    <property type="entry name" value="Vaccinia Virus protein VP39"/>
    <property type="match status" value="1"/>
</dbReference>
<keyword evidence="1" id="KW-0489">Methyltransferase</keyword>
<comment type="caution">
    <text evidence="1">The sequence shown here is derived from an EMBL/GenBank/DDBJ whole genome shotgun (WGS) entry which is preliminary data.</text>
</comment>
<dbReference type="CDD" id="cd02440">
    <property type="entry name" value="AdoMet_MTases"/>
    <property type="match status" value="1"/>
</dbReference>
<reference evidence="1 2" key="1">
    <citation type="journal article" date="2020" name="Microorganisms">
        <title>Osmotic Adaptation and Compatible Solute Biosynthesis of Phototrophic Bacteria as Revealed from Genome Analyses.</title>
        <authorList>
            <person name="Imhoff J.F."/>
            <person name="Rahn T."/>
            <person name="Kunzel S."/>
            <person name="Keller A."/>
            <person name="Neulinger S.C."/>
        </authorList>
    </citation>
    <scope>NUCLEOTIDE SEQUENCE [LARGE SCALE GENOMIC DNA]</scope>
    <source>
        <strain evidence="1 2">DSM 21303</strain>
    </source>
</reference>
<dbReference type="InterPro" id="IPR029063">
    <property type="entry name" value="SAM-dependent_MTases_sf"/>
</dbReference>